<organism evidence="5 6">
    <name type="scientific">Permianibacter aggregans</name>
    <dbReference type="NCBI Taxonomy" id="1510150"/>
    <lineage>
        <taxon>Bacteria</taxon>
        <taxon>Pseudomonadati</taxon>
        <taxon>Pseudomonadota</taxon>
        <taxon>Gammaproteobacteria</taxon>
        <taxon>Pseudomonadales</taxon>
        <taxon>Pseudomonadaceae</taxon>
        <taxon>Permianibacter</taxon>
    </lineage>
</organism>
<comment type="subcellular location">
    <subcellularLocation>
        <location evidence="3">Cytoplasm</location>
    </subcellularLocation>
</comment>
<dbReference type="SUPFAM" id="SSF52402">
    <property type="entry name" value="Adenine nucleotide alpha hydrolases-like"/>
    <property type="match status" value="1"/>
</dbReference>
<dbReference type="NCBIfam" id="TIGR00434">
    <property type="entry name" value="cysH"/>
    <property type="match status" value="1"/>
</dbReference>
<dbReference type="RefSeq" id="WP_133588411.1">
    <property type="nucleotide sequence ID" value="NZ_CP037953.1"/>
</dbReference>
<comment type="pathway">
    <text evidence="3">Sulfur metabolism; hydrogen sulfide biosynthesis; sulfite from sulfate: step 3/3.</text>
</comment>
<comment type="caution">
    <text evidence="3">Lacks conserved residue(s) required for the propagation of feature annotation.</text>
</comment>
<comment type="catalytic activity">
    <reaction evidence="3">
        <text>[thioredoxin]-disulfide + sulfite + adenosine 3',5'-bisphosphate + 2 H(+) = [thioredoxin]-dithiol + 3'-phosphoadenylyl sulfate</text>
        <dbReference type="Rhea" id="RHEA:11724"/>
        <dbReference type="Rhea" id="RHEA-COMP:10698"/>
        <dbReference type="Rhea" id="RHEA-COMP:10700"/>
        <dbReference type="ChEBI" id="CHEBI:15378"/>
        <dbReference type="ChEBI" id="CHEBI:17359"/>
        <dbReference type="ChEBI" id="CHEBI:29950"/>
        <dbReference type="ChEBI" id="CHEBI:50058"/>
        <dbReference type="ChEBI" id="CHEBI:58339"/>
        <dbReference type="ChEBI" id="CHEBI:58343"/>
        <dbReference type="EC" id="1.8.4.8"/>
    </reaction>
</comment>
<protein>
    <recommendedName>
        <fullName evidence="3">Phosphoadenosine 5'-phosphosulfate reductase</fullName>
        <shortName evidence="3">PAPS reductase</shortName>
        <ecNumber evidence="3">1.8.4.8</ecNumber>
    </recommendedName>
    <alternativeName>
        <fullName evidence="3">3'-phosphoadenylylsulfate reductase</fullName>
    </alternativeName>
    <alternativeName>
        <fullName evidence="3">PAPS reductase, thioredoxin dependent</fullName>
    </alternativeName>
    <alternativeName>
        <fullName evidence="3">PAPS sulfotransferase</fullName>
    </alternativeName>
    <alternativeName>
        <fullName evidence="3">PAdoPS reductase</fullName>
    </alternativeName>
</protein>
<dbReference type="InterPro" id="IPR011800">
    <property type="entry name" value="PAPS_reductase_CysH"/>
</dbReference>
<comment type="similarity">
    <text evidence="1 3">Belongs to the PAPS reductase family. CysH subfamily.</text>
</comment>
<dbReference type="InterPro" id="IPR004511">
    <property type="entry name" value="PAPS/APS_Rdtase"/>
</dbReference>
<feature type="active site" description="Nucleophile; cysteine thiosulfonate intermediate" evidence="3">
    <location>
        <position position="228"/>
    </location>
</feature>
<gene>
    <name evidence="3" type="primary">cysH</name>
    <name evidence="5" type="ORF">EV696_103161</name>
</gene>
<dbReference type="NCBIfam" id="NF002537">
    <property type="entry name" value="PRK02090.1"/>
    <property type="match status" value="1"/>
</dbReference>
<dbReference type="PIRSF" id="PIRSF000857">
    <property type="entry name" value="PAPS_reductase"/>
    <property type="match status" value="1"/>
</dbReference>
<dbReference type="PANTHER" id="PTHR46509">
    <property type="entry name" value="PHOSPHOADENOSINE PHOSPHOSULFATE REDUCTASE"/>
    <property type="match status" value="1"/>
</dbReference>
<dbReference type="OrthoDB" id="9794018at2"/>
<dbReference type="Pfam" id="PF01507">
    <property type="entry name" value="PAPS_reduct"/>
    <property type="match status" value="1"/>
</dbReference>
<dbReference type="Proteomes" id="UP000295375">
    <property type="component" value="Unassembled WGS sequence"/>
</dbReference>
<dbReference type="HAMAP" id="MF_00063">
    <property type="entry name" value="CysH"/>
    <property type="match status" value="1"/>
</dbReference>
<sequence length="235" mass="26929">MSTVTEQIDLPALNARFAELSAEARIAESVETLAGPFALSSSFGAQAAVLLHMVNDVVPEIPVVLIDTGYLFPETYQFIDQLQERLKLNLRVFRNELSPAWQEARFGKLWEQGLEGIEKYNQLNKVQPMESALKKLGTQTWFAGLRRSQSESRANIPYVGVQKGRFKVHPIADWTDRDIGMYLKKHKLPYHPLWEKGYVSIGDWHTTRALEEGMREEDTRFFGLKRECGLHDYSI</sequence>
<evidence type="ECO:0000313" key="5">
    <source>
        <dbReference type="EMBL" id="TDQ49791.1"/>
    </source>
</evidence>
<comment type="function">
    <text evidence="3">Catalyzes the formation of sulfite from phosphoadenosine 5'-phosphosulfate (PAPS) using thioredoxin as an electron donor.</text>
</comment>
<reference evidence="5 6" key="1">
    <citation type="submission" date="2019-03" db="EMBL/GenBank/DDBJ databases">
        <title>Genomic Encyclopedia of Type Strains, Phase IV (KMG-IV): sequencing the most valuable type-strain genomes for metagenomic binning, comparative biology and taxonomic classification.</title>
        <authorList>
            <person name="Goeker M."/>
        </authorList>
    </citation>
    <scope>NUCLEOTIDE SEQUENCE [LARGE SCALE GENOMIC DNA]</scope>
    <source>
        <strain evidence="5 6">DSM 103792</strain>
    </source>
</reference>
<comment type="caution">
    <text evidence="5">The sequence shown here is derived from an EMBL/GenBank/DDBJ whole genome shotgun (WGS) entry which is preliminary data.</text>
</comment>
<evidence type="ECO:0000256" key="2">
    <source>
        <dbReference type="ARBA" id="ARBA00023002"/>
    </source>
</evidence>
<dbReference type="EMBL" id="SNYM01000003">
    <property type="protein sequence ID" value="TDQ49791.1"/>
    <property type="molecule type" value="Genomic_DNA"/>
</dbReference>
<evidence type="ECO:0000256" key="1">
    <source>
        <dbReference type="ARBA" id="ARBA00009732"/>
    </source>
</evidence>
<dbReference type="InterPro" id="IPR014729">
    <property type="entry name" value="Rossmann-like_a/b/a_fold"/>
</dbReference>
<keyword evidence="3" id="KW-0963">Cytoplasm</keyword>
<dbReference type="InterPro" id="IPR002500">
    <property type="entry name" value="PAPS_reduct_dom"/>
</dbReference>
<dbReference type="GO" id="GO:0004604">
    <property type="term" value="F:phosphoadenylyl-sulfate reductase (thioredoxin) activity"/>
    <property type="evidence" value="ECO:0007669"/>
    <property type="project" value="UniProtKB-UniRule"/>
</dbReference>
<keyword evidence="6" id="KW-1185">Reference proteome</keyword>
<dbReference type="EC" id="1.8.4.8" evidence="3"/>
<dbReference type="NCBIfam" id="TIGR02057">
    <property type="entry name" value="PAPS_reductase"/>
    <property type="match status" value="1"/>
</dbReference>
<dbReference type="Gene3D" id="3.40.50.620">
    <property type="entry name" value="HUPs"/>
    <property type="match status" value="1"/>
</dbReference>
<accession>A0A4R6URU4</accession>
<dbReference type="CDD" id="cd23945">
    <property type="entry name" value="PAPS_reductase"/>
    <property type="match status" value="1"/>
</dbReference>
<dbReference type="UniPathway" id="UPA00140">
    <property type="reaction ID" value="UER00206"/>
</dbReference>
<name>A0A4R6URU4_9GAMM</name>
<proteinExistence type="inferred from homology"/>
<dbReference type="GO" id="GO:0070814">
    <property type="term" value="P:hydrogen sulfide biosynthetic process"/>
    <property type="evidence" value="ECO:0007669"/>
    <property type="project" value="UniProtKB-UniRule"/>
</dbReference>
<dbReference type="GO" id="GO:0019379">
    <property type="term" value="P:sulfate assimilation, phosphoadenylyl sulfate reduction by phosphoadenylyl-sulfate reductase (thioredoxin)"/>
    <property type="evidence" value="ECO:0007669"/>
    <property type="project" value="UniProtKB-UniRule"/>
</dbReference>
<dbReference type="AlphaFoldDB" id="A0A4R6URU4"/>
<feature type="domain" description="Phosphoadenosine phosphosulphate reductase" evidence="4">
    <location>
        <begin position="38"/>
        <end position="209"/>
    </location>
</feature>
<evidence type="ECO:0000313" key="6">
    <source>
        <dbReference type="Proteomes" id="UP000295375"/>
    </source>
</evidence>
<keyword evidence="2 3" id="KW-0560">Oxidoreductase</keyword>
<evidence type="ECO:0000256" key="3">
    <source>
        <dbReference type="HAMAP-Rule" id="MF_00063"/>
    </source>
</evidence>
<dbReference type="PANTHER" id="PTHR46509:SF1">
    <property type="entry name" value="PHOSPHOADENOSINE PHOSPHOSULFATE REDUCTASE"/>
    <property type="match status" value="1"/>
</dbReference>
<dbReference type="GO" id="GO:0005737">
    <property type="term" value="C:cytoplasm"/>
    <property type="evidence" value="ECO:0007669"/>
    <property type="project" value="UniProtKB-SubCell"/>
</dbReference>
<evidence type="ECO:0000259" key="4">
    <source>
        <dbReference type="Pfam" id="PF01507"/>
    </source>
</evidence>